<evidence type="ECO:0000313" key="1">
    <source>
        <dbReference type="EMBL" id="QLJ11924.1"/>
    </source>
</evidence>
<name>A0A7D6A1A8_PSEPU</name>
<organism evidence="1 2">
    <name type="scientific">Pseudomonas putida</name>
    <name type="common">Arthrobacter siderocapsulatus</name>
    <dbReference type="NCBI Taxonomy" id="303"/>
    <lineage>
        <taxon>Bacteria</taxon>
        <taxon>Pseudomonadati</taxon>
        <taxon>Pseudomonadota</taxon>
        <taxon>Gammaproteobacteria</taxon>
        <taxon>Pseudomonadales</taxon>
        <taxon>Pseudomonadaceae</taxon>
        <taxon>Pseudomonas</taxon>
    </lineage>
</organism>
<reference evidence="1 2" key="1">
    <citation type="journal article" date="2009" name="Mikrobiologiia">
        <title>[Phenanthren biodegradation and interaction of Pseudomonas putida BS3701 and Burkholderia sp.BS3702 in plant rhizosphere].</title>
        <authorList>
            <person name="Ovchinnikova A.A."/>
            <person name="Vetrova A.A."/>
            <person name="Filonov A.E."/>
            <person name="Boronin A.M."/>
        </authorList>
    </citation>
    <scope>NUCLEOTIDE SEQUENCE [LARGE SCALE GENOMIC DNA]</scope>
    <source>
        <strain evidence="1 2">BS3701</strain>
    </source>
</reference>
<dbReference type="RefSeq" id="WP_175442727.1">
    <property type="nucleotide sequence ID" value="NZ_CP059052.1"/>
</dbReference>
<gene>
    <name evidence="1" type="ORF">H0H12_15735</name>
</gene>
<accession>A0A7D6A1A8</accession>
<sequence length="48" mass="5308">MIALHVMQVPIMQVIDMPIVFDCRVAAAGLVPMDMVRMLVAGTHSERL</sequence>
<dbReference type="Proteomes" id="UP000510934">
    <property type="component" value="Chromosome"/>
</dbReference>
<proteinExistence type="predicted"/>
<dbReference type="AlphaFoldDB" id="A0A7D6A1A8"/>
<evidence type="ECO:0000313" key="2">
    <source>
        <dbReference type="Proteomes" id="UP000510934"/>
    </source>
</evidence>
<dbReference type="EMBL" id="CP059052">
    <property type="protein sequence ID" value="QLJ11924.1"/>
    <property type="molecule type" value="Genomic_DNA"/>
</dbReference>
<protein>
    <submittedName>
        <fullName evidence="1">Uncharacterized protein</fullName>
    </submittedName>
</protein>